<dbReference type="HOGENOM" id="CLU_000604_8_0_10"/>
<evidence type="ECO:0000313" key="10">
    <source>
        <dbReference type="EMBL" id="AFM06144.1"/>
    </source>
</evidence>
<feature type="domain" description="ABC3 transporter permease C-terminal" evidence="8">
    <location>
        <begin position="293"/>
        <end position="415"/>
    </location>
</feature>
<evidence type="ECO:0000256" key="3">
    <source>
        <dbReference type="ARBA" id="ARBA00022692"/>
    </source>
</evidence>
<accession>I4AQA9</accession>
<dbReference type="Pfam" id="PF12704">
    <property type="entry name" value="MacB_PCD"/>
    <property type="match status" value="1"/>
</dbReference>
<dbReference type="KEGG" id="fli:Fleli_3838"/>
<dbReference type="InterPro" id="IPR003838">
    <property type="entry name" value="ABC3_permease_C"/>
</dbReference>
<organism evidence="10 11">
    <name type="scientific">Bernardetia litoralis (strain ATCC 23117 / DSM 6794 / NBRC 15988 / NCIMB 1366 / Fx l1 / Sio-4)</name>
    <name type="common">Flexibacter litoralis</name>
    <dbReference type="NCBI Taxonomy" id="880071"/>
    <lineage>
        <taxon>Bacteria</taxon>
        <taxon>Pseudomonadati</taxon>
        <taxon>Bacteroidota</taxon>
        <taxon>Cytophagia</taxon>
        <taxon>Cytophagales</taxon>
        <taxon>Bernardetiaceae</taxon>
        <taxon>Bernardetia</taxon>
    </lineage>
</organism>
<feature type="transmembrane region" description="Helical" evidence="7">
    <location>
        <begin position="383"/>
        <end position="410"/>
    </location>
</feature>
<dbReference type="AlphaFoldDB" id="I4AQA9"/>
<keyword evidence="4 7" id="KW-1133">Transmembrane helix</keyword>
<dbReference type="GO" id="GO:0022857">
    <property type="term" value="F:transmembrane transporter activity"/>
    <property type="evidence" value="ECO:0007669"/>
    <property type="project" value="TreeGrafter"/>
</dbReference>
<evidence type="ECO:0000259" key="8">
    <source>
        <dbReference type="Pfam" id="PF02687"/>
    </source>
</evidence>
<name>I4AQA9_BERLS</name>
<feature type="domain" description="MacB-like periplasmic core" evidence="9">
    <location>
        <begin position="21"/>
        <end position="251"/>
    </location>
</feature>
<dbReference type="STRING" id="880071.Fleli_3838"/>
<comment type="similarity">
    <text evidence="6">Belongs to the ABC-4 integral membrane protein family.</text>
</comment>
<dbReference type="RefSeq" id="WP_014799567.1">
    <property type="nucleotide sequence ID" value="NC_018018.1"/>
</dbReference>
<protein>
    <submittedName>
        <fullName evidence="10">ABC-type antimicrobial peptide transport system, permease component</fullName>
    </submittedName>
</protein>
<dbReference type="GO" id="GO:0005886">
    <property type="term" value="C:plasma membrane"/>
    <property type="evidence" value="ECO:0007669"/>
    <property type="project" value="UniProtKB-SubCell"/>
</dbReference>
<evidence type="ECO:0000256" key="2">
    <source>
        <dbReference type="ARBA" id="ARBA00022475"/>
    </source>
</evidence>
<feature type="transmembrane region" description="Helical" evidence="7">
    <location>
        <begin position="334"/>
        <end position="363"/>
    </location>
</feature>
<dbReference type="OrthoDB" id="9770036at2"/>
<dbReference type="eggNOG" id="COG0577">
    <property type="taxonomic scope" value="Bacteria"/>
</dbReference>
<evidence type="ECO:0000256" key="5">
    <source>
        <dbReference type="ARBA" id="ARBA00023136"/>
    </source>
</evidence>
<dbReference type="Proteomes" id="UP000006054">
    <property type="component" value="Chromosome"/>
</dbReference>
<evidence type="ECO:0000256" key="6">
    <source>
        <dbReference type="ARBA" id="ARBA00038076"/>
    </source>
</evidence>
<proteinExistence type="inferred from homology"/>
<keyword evidence="11" id="KW-1185">Reference proteome</keyword>
<feature type="transmembrane region" description="Helical" evidence="7">
    <location>
        <begin position="21"/>
        <end position="41"/>
    </location>
</feature>
<dbReference type="InterPro" id="IPR025857">
    <property type="entry name" value="MacB_PCD"/>
</dbReference>
<dbReference type="PATRIC" id="fig|880071.3.peg.3840"/>
<evidence type="ECO:0000256" key="4">
    <source>
        <dbReference type="ARBA" id="ARBA00022989"/>
    </source>
</evidence>
<comment type="subcellular location">
    <subcellularLocation>
        <location evidence="1">Cell membrane</location>
        <topology evidence="1">Multi-pass membrane protein</topology>
    </subcellularLocation>
</comment>
<evidence type="ECO:0000313" key="11">
    <source>
        <dbReference type="Proteomes" id="UP000006054"/>
    </source>
</evidence>
<keyword evidence="5 7" id="KW-0472">Membrane</keyword>
<dbReference type="Pfam" id="PF02687">
    <property type="entry name" value="FtsX"/>
    <property type="match status" value="1"/>
</dbReference>
<keyword evidence="3 7" id="KW-0812">Transmembrane</keyword>
<dbReference type="PANTHER" id="PTHR30572">
    <property type="entry name" value="MEMBRANE COMPONENT OF TRANSPORTER-RELATED"/>
    <property type="match status" value="1"/>
</dbReference>
<evidence type="ECO:0000259" key="9">
    <source>
        <dbReference type="Pfam" id="PF12704"/>
    </source>
</evidence>
<reference evidence="11" key="1">
    <citation type="submission" date="2012-06" db="EMBL/GenBank/DDBJ databases">
        <title>The complete genome of Flexibacter litoralis DSM 6794.</title>
        <authorList>
            <person name="Lucas S."/>
            <person name="Copeland A."/>
            <person name="Lapidus A."/>
            <person name="Glavina del Rio T."/>
            <person name="Dalin E."/>
            <person name="Tice H."/>
            <person name="Bruce D."/>
            <person name="Goodwin L."/>
            <person name="Pitluck S."/>
            <person name="Peters L."/>
            <person name="Ovchinnikova G."/>
            <person name="Lu M."/>
            <person name="Kyrpides N."/>
            <person name="Mavromatis K."/>
            <person name="Ivanova N."/>
            <person name="Brettin T."/>
            <person name="Detter J.C."/>
            <person name="Han C."/>
            <person name="Larimer F."/>
            <person name="Land M."/>
            <person name="Hauser L."/>
            <person name="Markowitz V."/>
            <person name="Cheng J.-F."/>
            <person name="Hugenholtz P."/>
            <person name="Woyke T."/>
            <person name="Wu D."/>
            <person name="Spring S."/>
            <person name="Lang E."/>
            <person name="Kopitz M."/>
            <person name="Brambilla E."/>
            <person name="Klenk H.-P."/>
            <person name="Eisen J.A."/>
        </authorList>
    </citation>
    <scope>NUCLEOTIDE SEQUENCE [LARGE SCALE GENOMIC DNA]</scope>
    <source>
        <strain evidence="11">ATCC 23117 / DSM 6794 / NBRC 15988 / NCIMB 1366 / Sio-4</strain>
    </source>
</reference>
<dbReference type="InterPro" id="IPR050250">
    <property type="entry name" value="Macrolide_Exporter_MacB"/>
</dbReference>
<feature type="transmembrane region" description="Helical" evidence="7">
    <location>
        <begin position="290"/>
        <end position="314"/>
    </location>
</feature>
<dbReference type="EMBL" id="CP003345">
    <property type="protein sequence ID" value="AFM06144.1"/>
    <property type="molecule type" value="Genomic_DNA"/>
</dbReference>
<keyword evidence="2" id="KW-1003">Cell membrane</keyword>
<dbReference type="PANTHER" id="PTHR30572:SF4">
    <property type="entry name" value="ABC TRANSPORTER PERMEASE YTRF"/>
    <property type="match status" value="1"/>
</dbReference>
<evidence type="ECO:0000256" key="1">
    <source>
        <dbReference type="ARBA" id="ARBA00004651"/>
    </source>
</evidence>
<evidence type="ECO:0000256" key="7">
    <source>
        <dbReference type="SAM" id="Phobius"/>
    </source>
</evidence>
<gene>
    <name evidence="10" type="ordered locus">Fleli_3838</name>
</gene>
<sequence>MFDLDKWQEIFFTIQQNKLRTFLTAFGVFWGIFMLVFMLGAGSGLENGVKQEFAGFASNALFVWSRKTKIPYNGLQAGRRFQYTLSNVEALKKKVTEIEVVAPRIEVGTVPMSYGTKYASYSMRGETPELTQINAKIMMAGRFLNQMDIDEKRKIAVLGQSVAKELFGTETVENNPNEIIGKYFKARNVFFQIVGVSKEVRVGNRAQEEEEAVFIPITTAQQIFNMSDRIDWFVCTLNPKADAIEIEKEVKLTLAGYHSVSPLDFSAIGSWNTSKEFQKFDTIFIAIRGFIWFVGIFTLLAGIIGVGNIMIITVKERTREIGVRKALGATPNSIISLILQEAIFLTALPGYIGLVTGTVVVFTVNTLLKTMQAENQFFANPVIQWQVAVGALTLLVISGIIAGLIPAILAAKVNPIEALRDE</sequence>